<evidence type="ECO:0000259" key="4">
    <source>
        <dbReference type="PROSITE" id="PS51160"/>
    </source>
</evidence>
<comment type="catalytic activity">
    <reaction evidence="1 2">
        <text>an acyl phosphate + H2O = a carboxylate + phosphate + H(+)</text>
        <dbReference type="Rhea" id="RHEA:14965"/>
        <dbReference type="ChEBI" id="CHEBI:15377"/>
        <dbReference type="ChEBI" id="CHEBI:15378"/>
        <dbReference type="ChEBI" id="CHEBI:29067"/>
        <dbReference type="ChEBI" id="CHEBI:43474"/>
        <dbReference type="ChEBI" id="CHEBI:59918"/>
        <dbReference type="EC" id="3.6.1.7"/>
    </reaction>
</comment>
<protein>
    <recommendedName>
        <fullName evidence="1 2">Acylphosphatase</fullName>
        <ecNumber evidence="1 2">3.6.1.7</ecNumber>
    </recommendedName>
</protein>
<dbReference type="PRINTS" id="PR00112">
    <property type="entry name" value="ACYLPHPHTASE"/>
</dbReference>
<gene>
    <name evidence="5" type="ORF">ENM42_03245</name>
</gene>
<evidence type="ECO:0000313" key="5">
    <source>
        <dbReference type="EMBL" id="HHR40825.1"/>
    </source>
</evidence>
<accession>A0A7C5YAY8</accession>
<dbReference type="InterPro" id="IPR017968">
    <property type="entry name" value="Acylphosphatase_CS"/>
</dbReference>
<evidence type="ECO:0000256" key="3">
    <source>
        <dbReference type="RuleBase" id="RU004168"/>
    </source>
</evidence>
<proteinExistence type="inferred from homology"/>
<feature type="domain" description="Acylphosphatase-like" evidence="4">
    <location>
        <begin position="23"/>
        <end position="110"/>
    </location>
</feature>
<reference evidence="5" key="1">
    <citation type="journal article" date="2020" name="mSystems">
        <title>Genome- and Community-Level Interaction Insights into Carbon Utilization and Element Cycling Functions of Hydrothermarchaeota in Hydrothermal Sediment.</title>
        <authorList>
            <person name="Zhou Z."/>
            <person name="Liu Y."/>
            <person name="Xu W."/>
            <person name="Pan J."/>
            <person name="Luo Z.H."/>
            <person name="Li M."/>
        </authorList>
    </citation>
    <scope>NUCLEOTIDE SEQUENCE [LARGE SCALE GENOMIC DNA]</scope>
    <source>
        <strain evidence="5">SpSt-1084</strain>
    </source>
</reference>
<dbReference type="PANTHER" id="PTHR47268:SF4">
    <property type="entry name" value="ACYLPHOSPHATASE"/>
    <property type="match status" value="1"/>
</dbReference>
<dbReference type="PROSITE" id="PS00151">
    <property type="entry name" value="ACYLPHOSPHATASE_2"/>
    <property type="match status" value="1"/>
</dbReference>
<dbReference type="Gene3D" id="3.30.70.100">
    <property type="match status" value="1"/>
</dbReference>
<dbReference type="InterPro" id="IPR036046">
    <property type="entry name" value="Acylphosphatase-like_dom_sf"/>
</dbReference>
<keyword evidence="1 2" id="KW-0378">Hydrolase</keyword>
<dbReference type="AlphaFoldDB" id="A0A7C5YAY8"/>
<dbReference type="PROSITE" id="PS00150">
    <property type="entry name" value="ACYLPHOSPHATASE_1"/>
    <property type="match status" value="1"/>
</dbReference>
<dbReference type="SUPFAM" id="SSF54975">
    <property type="entry name" value="Acylphosphatase/BLUF domain-like"/>
    <property type="match status" value="1"/>
</dbReference>
<organism evidence="5">
    <name type="scientific">Caldiarchaeum subterraneum</name>
    <dbReference type="NCBI Taxonomy" id="311458"/>
    <lineage>
        <taxon>Archaea</taxon>
        <taxon>Nitrososphaerota</taxon>
        <taxon>Candidatus Caldarchaeales</taxon>
        <taxon>Candidatus Caldarchaeaceae</taxon>
        <taxon>Candidatus Caldarchaeum</taxon>
    </lineage>
</organism>
<name>A0A7C5YAY8_CALS0</name>
<dbReference type="EMBL" id="DRXS01000180">
    <property type="protein sequence ID" value="HHR40825.1"/>
    <property type="molecule type" value="Genomic_DNA"/>
</dbReference>
<feature type="active site" evidence="1">
    <location>
        <position position="56"/>
    </location>
</feature>
<sequence>MHDKCLTKFLFQCIIGVDVARVAVRVKIYGKVQGVFFRASMKEMADLLKVDGWVRNNPDGSVESFIVGEESQVRELVEWCKRGPPLARVTKIETWNEEPVLEKRGFHIIK</sequence>
<comment type="similarity">
    <text evidence="3">Belongs to the acylphosphatase family.</text>
</comment>
<dbReference type="EC" id="3.6.1.7" evidence="1 2"/>
<dbReference type="PANTHER" id="PTHR47268">
    <property type="entry name" value="ACYLPHOSPHATASE"/>
    <property type="match status" value="1"/>
</dbReference>
<comment type="caution">
    <text evidence="5">The sequence shown here is derived from an EMBL/GenBank/DDBJ whole genome shotgun (WGS) entry which is preliminary data.</text>
</comment>
<dbReference type="Pfam" id="PF00708">
    <property type="entry name" value="Acylphosphatase"/>
    <property type="match status" value="1"/>
</dbReference>
<evidence type="ECO:0000256" key="1">
    <source>
        <dbReference type="PROSITE-ProRule" id="PRU00520"/>
    </source>
</evidence>
<dbReference type="PROSITE" id="PS51160">
    <property type="entry name" value="ACYLPHOSPHATASE_3"/>
    <property type="match status" value="1"/>
</dbReference>
<evidence type="ECO:0000256" key="2">
    <source>
        <dbReference type="RuleBase" id="RU000553"/>
    </source>
</evidence>
<feature type="active site" evidence="1">
    <location>
        <position position="38"/>
    </location>
</feature>
<dbReference type="InterPro" id="IPR001792">
    <property type="entry name" value="Acylphosphatase-like_dom"/>
</dbReference>
<dbReference type="InterPro" id="IPR020456">
    <property type="entry name" value="Acylphosphatase"/>
</dbReference>
<dbReference type="GO" id="GO:0003998">
    <property type="term" value="F:acylphosphatase activity"/>
    <property type="evidence" value="ECO:0007669"/>
    <property type="project" value="UniProtKB-EC"/>
</dbReference>